<dbReference type="Proteomes" id="UP001469553">
    <property type="component" value="Unassembled WGS sequence"/>
</dbReference>
<comment type="caution">
    <text evidence="2">The sequence shown here is derived from an EMBL/GenBank/DDBJ whole genome shotgun (WGS) entry which is preliminary data.</text>
</comment>
<evidence type="ECO:0000313" key="2">
    <source>
        <dbReference type="EMBL" id="MEQ2293104.1"/>
    </source>
</evidence>
<feature type="region of interest" description="Disordered" evidence="1">
    <location>
        <begin position="1"/>
        <end position="72"/>
    </location>
</feature>
<reference evidence="2 3" key="1">
    <citation type="submission" date="2021-06" db="EMBL/GenBank/DDBJ databases">
        <authorList>
            <person name="Palmer J.M."/>
        </authorList>
    </citation>
    <scope>NUCLEOTIDE SEQUENCE [LARGE SCALE GENOMIC DNA]</scope>
    <source>
        <strain evidence="2 3">AS_MEX2019</strain>
        <tissue evidence="2">Muscle</tissue>
    </source>
</reference>
<evidence type="ECO:0000256" key="1">
    <source>
        <dbReference type="SAM" id="MobiDB-lite"/>
    </source>
</evidence>
<organism evidence="2 3">
    <name type="scientific">Ameca splendens</name>
    <dbReference type="NCBI Taxonomy" id="208324"/>
    <lineage>
        <taxon>Eukaryota</taxon>
        <taxon>Metazoa</taxon>
        <taxon>Chordata</taxon>
        <taxon>Craniata</taxon>
        <taxon>Vertebrata</taxon>
        <taxon>Euteleostomi</taxon>
        <taxon>Actinopterygii</taxon>
        <taxon>Neopterygii</taxon>
        <taxon>Teleostei</taxon>
        <taxon>Neoteleostei</taxon>
        <taxon>Acanthomorphata</taxon>
        <taxon>Ovalentaria</taxon>
        <taxon>Atherinomorphae</taxon>
        <taxon>Cyprinodontiformes</taxon>
        <taxon>Goodeidae</taxon>
        <taxon>Ameca</taxon>
    </lineage>
</organism>
<proteinExistence type="predicted"/>
<evidence type="ECO:0000313" key="3">
    <source>
        <dbReference type="Proteomes" id="UP001469553"/>
    </source>
</evidence>
<protein>
    <submittedName>
        <fullName evidence="2">Uncharacterized protein</fullName>
    </submittedName>
</protein>
<name>A0ABV0YHD5_9TELE</name>
<feature type="compositionally biased region" description="Polar residues" evidence="1">
    <location>
        <begin position="32"/>
        <end position="51"/>
    </location>
</feature>
<gene>
    <name evidence="2" type="ORF">AMECASPLE_029734</name>
</gene>
<dbReference type="EMBL" id="JAHRIP010031654">
    <property type="protein sequence ID" value="MEQ2293104.1"/>
    <property type="molecule type" value="Genomic_DNA"/>
</dbReference>
<accession>A0ABV0YHD5</accession>
<keyword evidence="3" id="KW-1185">Reference proteome</keyword>
<sequence length="111" mass="12453">MSHPTQNGRPIQMQAPGKHRHMHPPIDKLTETTRASQAVKQTQRCTTSPTTIPKRKTPPQQAEGHHRKATVHAAKRLQNQQHPGQPSQANAKATSHILVYIGMELCQFFIL</sequence>